<sequence>MSAPEQSRQIQSLISKEGQLQLSIAAVELPKPGPDDIIVRIEAAPINPSDLALLTGPADLGTAVAGGTAESPVVTADIPSRLMGMVAGRVGEPMAVGNEAAGVVVAAGSSDAAQSLLGKTVGIAGGEMFAEYRCVNAMMALPMPAAVSPAQAASSFVNPMTALGMVETMRDEGFTALVHTAAASNLGQMLNRVCLADGIDLVNIVRKPEQEEILREIGAKYVVNSSSDSFADDLTAAIEATGAYLAFDATGGGNMANTILTCMERAATKGMEYNRYGSDTMKKVYVYGRLDLSPIQLTAAYGFSFSVSGWLLTPFLQRIGIPRMIELRQRVAAEISTTFASHYTAEISMEEALSLDTLRLYSQRQTGQKYLINPHKQA</sequence>
<dbReference type="EMBL" id="PKUS01000001">
    <property type="protein sequence ID" value="PLW70678.1"/>
    <property type="molecule type" value="Genomic_DNA"/>
</dbReference>
<evidence type="ECO:0000313" key="4">
    <source>
        <dbReference type="EMBL" id="PLW70678.1"/>
    </source>
</evidence>
<gene>
    <name evidence="4" type="ORF">C0039_00665</name>
</gene>
<dbReference type="SUPFAM" id="SSF51735">
    <property type="entry name" value="NAD(P)-binding Rossmann-fold domains"/>
    <property type="match status" value="1"/>
</dbReference>
<dbReference type="CDD" id="cd08291">
    <property type="entry name" value="ETR_like_1"/>
    <property type="match status" value="1"/>
</dbReference>
<name>A0A2N5X874_9GAMM</name>
<dbReference type="InterPro" id="IPR011032">
    <property type="entry name" value="GroES-like_sf"/>
</dbReference>
<evidence type="ECO:0000256" key="1">
    <source>
        <dbReference type="ARBA" id="ARBA00022857"/>
    </source>
</evidence>
<dbReference type="InterPro" id="IPR036291">
    <property type="entry name" value="NAD(P)-bd_dom_sf"/>
</dbReference>
<dbReference type="PANTHER" id="PTHR48106">
    <property type="entry name" value="QUINONE OXIDOREDUCTASE PIG3-RELATED"/>
    <property type="match status" value="1"/>
</dbReference>
<dbReference type="OrthoDB" id="8629910at2"/>
<keyword evidence="1" id="KW-0521">NADP</keyword>
<dbReference type="GO" id="GO:0016651">
    <property type="term" value="F:oxidoreductase activity, acting on NAD(P)H"/>
    <property type="evidence" value="ECO:0007669"/>
    <property type="project" value="TreeGrafter"/>
</dbReference>
<dbReference type="Gene3D" id="3.90.180.10">
    <property type="entry name" value="Medium-chain alcohol dehydrogenases, catalytic domain"/>
    <property type="match status" value="1"/>
</dbReference>
<comment type="caution">
    <text evidence="4">The sequence shown here is derived from an EMBL/GenBank/DDBJ whole genome shotgun (WGS) entry which is preliminary data.</text>
</comment>
<evidence type="ECO:0000259" key="3">
    <source>
        <dbReference type="SMART" id="SM00829"/>
    </source>
</evidence>
<keyword evidence="5" id="KW-1185">Reference proteome</keyword>
<dbReference type="SMART" id="SM00829">
    <property type="entry name" value="PKS_ER"/>
    <property type="match status" value="1"/>
</dbReference>
<reference evidence="4 5" key="1">
    <citation type="submission" date="2018-01" db="EMBL/GenBank/DDBJ databases">
        <title>The draft genome sequence of Halioglobus lutimaris HF004.</title>
        <authorList>
            <person name="Du Z.-J."/>
            <person name="Shi M.-J."/>
        </authorList>
    </citation>
    <scope>NUCLEOTIDE SEQUENCE [LARGE SCALE GENOMIC DNA]</scope>
    <source>
        <strain evidence="4 5">HF004</strain>
    </source>
</reference>
<feature type="domain" description="Enoyl reductase (ER)" evidence="3">
    <location>
        <begin position="18"/>
        <end position="302"/>
    </location>
</feature>
<dbReference type="SUPFAM" id="SSF50129">
    <property type="entry name" value="GroES-like"/>
    <property type="match status" value="1"/>
</dbReference>
<dbReference type="Proteomes" id="UP000235005">
    <property type="component" value="Unassembled WGS sequence"/>
</dbReference>
<accession>A0A2N5X874</accession>
<evidence type="ECO:0000256" key="2">
    <source>
        <dbReference type="ARBA" id="ARBA00023002"/>
    </source>
</evidence>
<dbReference type="AlphaFoldDB" id="A0A2N5X874"/>
<protein>
    <submittedName>
        <fullName evidence="4">NADH oxidase</fullName>
    </submittedName>
</protein>
<proteinExistence type="predicted"/>
<dbReference type="Gene3D" id="3.40.50.720">
    <property type="entry name" value="NAD(P)-binding Rossmann-like Domain"/>
    <property type="match status" value="1"/>
</dbReference>
<dbReference type="GO" id="GO:0070402">
    <property type="term" value="F:NADPH binding"/>
    <property type="evidence" value="ECO:0007669"/>
    <property type="project" value="TreeGrafter"/>
</dbReference>
<dbReference type="InterPro" id="IPR020843">
    <property type="entry name" value="ER"/>
</dbReference>
<dbReference type="PANTHER" id="PTHR48106:SF18">
    <property type="entry name" value="QUINONE OXIDOREDUCTASE PIG3"/>
    <property type="match status" value="1"/>
</dbReference>
<dbReference type="InterPro" id="IPR013149">
    <property type="entry name" value="ADH-like_C"/>
</dbReference>
<evidence type="ECO:0000313" key="5">
    <source>
        <dbReference type="Proteomes" id="UP000235005"/>
    </source>
</evidence>
<dbReference type="RefSeq" id="WP_101516979.1">
    <property type="nucleotide sequence ID" value="NZ_PKUS01000001.1"/>
</dbReference>
<organism evidence="4 5">
    <name type="scientific">Pseudohalioglobus lutimaris</name>
    <dbReference type="NCBI Taxonomy" id="1737061"/>
    <lineage>
        <taxon>Bacteria</taxon>
        <taxon>Pseudomonadati</taxon>
        <taxon>Pseudomonadota</taxon>
        <taxon>Gammaproteobacteria</taxon>
        <taxon>Cellvibrionales</taxon>
        <taxon>Halieaceae</taxon>
        <taxon>Pseudohalioglobus</taxon>
    </lineage>
</organism>
<dbReference type="Pfam" id="PF00107">
    <property type="entry name" value="ADH_zinc_N"/>
    <property type="match status" value="1"/>
</dbReference>
<keyword evidence="2" id="KW-0560">Oxidoreductase</keyword>